<dbReference type="GO" id="GO:0016853">
    <property type="term" value="F:isomerase activity"/>
    <property type="evidence" value="ECO:0007669"/>
    <property type="project" value="UniProtKB-KW"/>
</dbReference>
<keyword evidence="1" id="KW-0413">Isomerase</keyword>
<evidence type="ECO:0000313" key="1">
    <source>
        <dbReference type="EMBL" id="QOR58542.1"/>
    </source>
</evidence>
<dbReference type="GeneID" id="65129016"/>
<accession>A0A7M1RXE0</accession>
<reference evidence="1 2" key="1">
    <citation type="submission" date="2020-07" db="EMBL/GenBank/DDBJ databases">
        <title>Taxonomic proposal: Crassvirales, a new order of highly abundant and diverse bacterial viruses.</title>
        <authorList>
            <person name="Shkoporov A.N."/>
            <person name="Stockdale S.R."/>
            <person name="Guerin E."/>
            <person name="Ross R.P."/>
            <person name="Hill C."/>
        </authorList>
    </citation>
    <scope>NUCLEOTIDE SEQUENCE [LARGE SCALE GENOMIC DNA]</scope>
</reference>
<name>A0A7M1RXE0_9CAUD</name>
<sequence>MQETKYNRKAYTIADFYDSYCNYVEDNPLYQVSYKVFRQIVSDYFRYLRDEIIENGKEVRLPCRMGTLSIVKHKPKEYTGKSLRMDYAESKKYDKIIYHLNEHTGGYKYRFYWNKQNMLTKNKTKYQLIMTRDNKRHLAQILKNHVRDYIEL</sequence>
<dbReference type="Proteomes" id="UP000594063">
    <property type="component" value="Segment"/>
</dbReference>
<dbReference type="RefSeq" id="YP_010110700.1">
    <property type="nucleotide sequence ID" value="NC_055873.1"/>
</dbReference>
<dbReference type="KEGG" id="vg:65129016"/>
<evidence type="ECO:0000313" key="2">
    <source>
        <dbReference type="Proteomes" id="UP000594063"/>
    </source>
</evidence>
<dbReference type="EMBL" id="MT774380">
    <property type="protein sequence ID" value="QOR58542.1"/>
    <property type="molecule type" value="Genomic_DNA"/>
</dbReference>
<proteinExistence type="predicted"/>
<organism evidence="1 2">
    <name type="scientific">uncultured phage cr1_1</name>
    <dbReference type="NCBI Taxonomy" id="2772064"/>
    <lineage>
        <taxon>Viruses</taxon>
        <taxon>Duplodnaviria</taxon>
        <taxon>Heunggongvirae</taxon>
        <taxon>Uroviricota</taxon>
        <taxon>Caudoviricetes</taxon>
        <taxon>Crassvirales</taxon>
        <taxon>Suoliviridae</taxon>
        <taxon>Boorivirinae</taxon>
        <taxon>Culoivirus</taxon>
        <taxon>Culoivirus americanus</taxon>
    </lineage>
</organism>
<protein>
    <submittedName>
        <fullName evidence="1">Topoisomerase</fullName>
    </submittedName>
</protein>
<keyword evidence="2" id="KW-1185">Reference proteome</keyword>